<dbReference type="Proteomes" id="UP001348817">
    <property type="component" value="Chromosome"/>
</dbReference>
<dbReference type="Pfam" id="PF14322">
    <property type="entry name" value="SusD-like_3"/>
    <property type="match status" value="1"/>
</dbReference>
<accession>A0AAU9DCP2</accession>
<dbReference type="Pfam" id="PF07980">
    <property type="entry name" value="SusD_RagB"/>
    <property type="match status" value="1"/>
</dbReference>
<protein>
    <recommendedName>
        <fullName evidence="10">RagB/SusD family nutrient uptake outer membrane protein</fullName>
    </recommendedName>
</protein>
<sequence>MRKYIGIRYLAFLLIFGLGSCKDYLDVVPDNLATLDNAFTDRFNAEKFLLTCYSYLPGSTSLGGNPAMVAGDELILPSEFSNNNGPSISRGFQSATDPIMNYWNGSKGGTNLHIAIRDCNIFLERIEAVPDIQPFELKKWVAEVKFLKAYYHFYLIRLYGPIHIIDKNLPIDASIDDVKLHRDPLPECFKYVVDLMDESVEDLPVLIQNEVTELGRITKPIALAMKARVLLTWASPLFNGNPELSDVVDENGVKIFGDTPDPTLWEKAKEAYAEAIEVADQAGFKLYEKSDYRTVYDVSETTKEVAALRNRLASDWNTEVIWGLNKGTSSRELQRISHPRLDAYSGNPVRQYLGVSLRVAEQYYSKNGVPINEDKAFDFENRFSRKEAGPEHKLHIREGQETARLHFDREPRFYADLAFDRGIWYGNGRFEKESESWWVRARKGEVSSAANRGEYSATGYWPKKFVNIESEINANGTTFGSIPFPFPMVRLAELYLGMAEAINEAEGPANAYQWIDKVRTRAGLGGVVESWRDHSSTPDKPATKEGFREILQRERLIELAFENHRFYDLRRWKVAPQYLNGPIKGWNINAEDAAGYYQVQNLYNQSFGLRDYFWPIKESELQFNAKLIQNPGW</sequence>
<proteinExistence type="inferred from homology"/>
<dbReference type="InterPro" id="IPR011990">
    <property type="entry name" value="TPR-like_helical_dom_sf"/>
</dbReference>
<feature type="domain" description="SusD-like N-terminal" evidence="7">
    <location>
        <begin position="94"/>
        <end position="231"/>
    </location>
</feature>
<dbReference type="RefSeq" id="WP_338393866.1">
    <property type="nucleotide sequence ID" value="NZ_AP025314.1"/>
</dbReference>
<evidence type="ECO:0000256" key="5">
    <source>
        <dbReference type="ARBA" id="ARBA00023237"/>
    </source>
</evidence>
<evidence type="ECO:0008006" key="10">
    <source>
        <dbReference type="Google" id="ProtNLM"/>
    </source>
</evidence>
<dbReference type="GO" id="GO:0009279">
    <property type="term" value="C:cell outer membrane"/>
    <property type="evidence" value="ECO:0007669"/>
    <property type="project" value="UniProtKB-SubCell"/>
</dbReference>
<dbReference type="AlphaFoldDB" id="A0AAU9DCP2"/>
<evidence type="ECO:0000259" key="6">
    <source>
        <dbReference type="Pfam" id="PF07980"/>
    </source>
</evidence>
<evidence type="ECO:0000256" key="1">
    <source>
        <dbReference type="ARBA" id="ARBA00004442"/>
    </source>
</evidence>
<feature type="domain" description="RagB/SusD" evidence="6">
    <location>
        <begin position="319"/>
        <end position="633"/>
    </location>
</feature>
<evidence type="ECO:0000313" key="9">
    <source>
        <dbReference type="Proteomes" id="UP001348817"/>
    </source>
</evidence>
<comment type="similarity">
    <text evidence="2">Belongs to the SusD family.</text>
</comment>
<dbReference type="KEGG" id="fax:FUAX_10520"/>
<keyword evidence="9" id="KW-1185">Reference proteome</keyword>
<gene>
    <name evidence="8" type="ORF">FUAX_10520</name>
</gene>
<evidence type="ECO:0000259" key="7">
    <source>
        <dbReference type="Pfam" id="PF14322"/>
    </source>
</evidence>
<reference evidence="8 9" key="1">
    <citation type="submission" date="2021-12" db="EMBL/GenBank/DDBJ databases">
        <title>Genome sequencing of bacteria with rrn-lacking chromosome and rrn-plasmid.</title>
        <authorList>
            <person name="Anda M."/>
            <person name="Iwasaki W."/>
        </authorList>
    </citation>
    <scope>NUCLEOTIDE SEQUENCE [LARGE SCALE GENOMIC DNA]</scope>
    <source>
        <strain evidence="8 9">DSM 100852</strain>
    </source>
</reference>
<comment type="subcellular location">
    <subcellularLocation>
        <location evidence="1">Cell outer membrane</location>
    </subcellularLocation>
</comment>
<organism evidence="8 9">
    <name type="scientific">Fulvitalea axinellae</name>
    <dbReference type="NCBI Taxonomy" id="1182444"/>
    <lineage>
        <taxon>Bacteria</taxon>
        <taxon>Pseudomonadati</taxon>
        <taxon>Bacteroidota</taxon>
        <taxon>Cytophagia</taxon>
        <taxon>Cytophagales</taxon>
        <taxon>Persicobacteraceae</taxon>
        <taxon>Fulvitalea</taxon>
    </lineage>
</organism>
<dbReference type="SUPFAM" id="SSF48452">
    <property type="entry name" value="TPR-like"/>
    <property type="match status" value="1"/>
</dbReference>
<dbReference type="InterPro" id="IPR033985">
    <property type="entry name" value="SusD-like_N"/>
</dbReference>
<dbReference type="EMBL" id="AP025314">
    <property type="protein sequence ID" value="BDD08620.1"/>
    <property type="molecule type" value="Genomic_DNA"/>
</dbReference>
<dbReference type="Gene3D" id="1.25.40.390">
    <property type="match status" value="1"/>
</dbReference>
<keyword evidence="5" id="KW-0998">Cell outer membrane</keyword>
<dbReference type="InterPro" id="IPR012944">
    <property type="entry name" value="SusD_RagB_dom"/>
</dbReference>
<name>A0AAU9DCP2_9BACT</name>
<evidence type="ECO:0000256" key="3">
    <source>
        <dbReference type="ARBA" id="ARBA00022729"/>
    </source>
</evidence>
<keyword evidence="4" id="KW-0472">Membrane</keyword>
<evidence type="ECO:0000313" key="8">
    <source>
        <dbReference type="EMBL" id="BDD08620.1"/>
    </source>
</evidence>
<evidence type="ECO:0000256" key="2">
    <source>
        <dbReference type="ARBA" id="ARBA00006275"/>
    </source>
</evidence>
<evidence type="ECO:0000256" key="4">
    <source>
        <dbReference type="ARBA" id="ARBA00023136"/>
    </source>
</evidence>
<keyword evidence="3" id="KW-0732">Signal</keyword>
<dbReference type="PROSITE" id="PS51257">
    <property type="entry name" value="PROKAR_LIPOPROTEIN"/>
    <property type="match status" value="1"/>
</dbReference>